<accession>A0A4D7AU12</accession>
<dbReference type="EMBL" id="CP034413">
    <property type="protein sequence ID" value="QCI57987.1"/>
    <property type="molecule type" value="Genomic_DNA"/>
</dbReference>
<proteinExistence type="predicted"/>
<keyword evidence="2" id="KW-1185">Reference proteome</keyword>
<dbReference type="GeneID" id="89522876"/>
<name>A0A4D7AU12_9FIRM</name>
<sequence>MRRRIGAGRIRGEGYKGSLWLPEGSKLPGILLTKTGVRKVGGRVWGKVSSVKIEMDTDQDRSTEFRGVGAAEEDG</sequence>
<gene>
    <name evidence="1" type="ORF">EIO64_01100</name>
</gene>
<protein>
    <submittedName>
        <fullName evidence="1">Uncharacterized protein</fullName>
    </submittedName>
</protein>
<dbReference type="AlphaFoldDB" id="A0A4D7AU12"/>
<evidence type="ECO:0000313" key="2">
    <source>
        <dbReference type="Proteomes" id="UP000298642"/>
    </source>
</evidence>
<evidence type="ECO:0000313" key="1">
    <source>
        <dbReference type="EMBL" id="QCI57987.1"/>
    </source>
</evidence>
<dbReference type="KEGG" id="obj:EIO64_01100"/>
<dbReference type="RefSeq" id="WP_021751246.1">
    <property type="nucleotide sequence ID" value="NZ_CP034413.3"/>
</dbReference>
<dbReference type="Proteomes" id="UP000298642">
    <property type="component" value="Chromosome"/>
</dbReference>
<reference evidence="2" key="1">
    <citation type="submission" date="2018-12" db="EMBL/GenBank/DDBJ databases">
        <title>Dusodibacter welbiota gen. nov., sp. nov., isolated from human faeces and emended description of the Oscillibacter genus.</title>
        <authorList>
            <person name="Le Roy T."/>
            <person name="Van der Smissen P."/>
            <person name="Delzenne N."/>
            <person name="Muccioli G."/>
            <person name="Collet J.F."/>
            <person name="Cani P.D."/>
        </authorList>
    </citation>
    <scope>NUCLEOTIDE SEQUENCE [LARGE SCALE GENOMIC DNA]</scope>
    <source>
        <strain evidence="2">J115</strain>
    </source>
</reference>
<organism evidence="1 2">
    <name type="scientific">Dysosmobacter welbionis</name>
    <dbReference type="NCBI Taxonomy" id="2093857"/>
    <lineage>
        <taxon>Bacteria</taxon>
        <taxon>Bacillati</taxon>
        <taxon>Bacillota</taxon>
        <taxon>Clostridia</taxon>
        <taxon>Eubacteriales</taxon>
        <taxon>Oscillospiraceae</taxon>
        <taxon>Dysosmobacter</taxon>
    </lineage>
</organism>